<keyword evidence="2" id="KW-1185">Reference proteome</keyword>
<dbReference type="EMBL" id="JBHRVQ010000001">
    <property type="protein sequence ID" value="MFC3388122.1"/>
    <property type="molecule type" value="Genomic_DNA"/>
</dbReference>
<sequence>MYLINDIRQIINDYHWKKRLIQSQVYDTDSTSTAQYGIESSMPKGQGETGDKVSSMVVRNDRESRKLDKLIKEVSFIDTHEKYINSDKNFHILQLLKQGESKQRIKVLLNIGNRNLYERIDQVVIVLFNAQSVKKDTKEIKEKKDTKET</sequence>
<evidence type="ECO:0008006" key="3">
    <source>
        <dbReference type="Google" id="ProtNLM"/>
    </source>
</evidence>
<dbReference type="Proteomes" id="UP001595637">
    <property type="component" value="Unassembled WGS sequence"/>
</dbReference>
<dbReference type="RefSeq" id="WP_380653110.1">
    <property type="nucleotide sequence ID" value="NZ_JBHRVQ010000001.1"/>
</dbReference>
<accession>A0ABV7N4S1</accession>
<comment type="caution">
    <text evidence="1">The sequence shown here is derived from an EMBL/GenBank/DDBJ whole genome shotgun (WGS) entry which is preliminary data.</text>
</comment>
<evidence type="ECO:0000313" key="1">
    <source>
        <dbReference type="EMBL" id="MFC3388122.1"/>
    </source>
</evidence>
<name>A0ABV7N4S1_9STAP</name>
<reference evidence="2" key="1">
    <citation type="journal article" date="2019" name="Int. J. Syst. Evol. Microbiol.">
        <title>The Global Catalogue of Microorganisms (GCM) 10K type strain sequencing project: providing services to taxonomists for standard genome sequencing and annotation.</title>
        <authorList>
            <consortium name="The Broad Institute Genomics Platform"/>
            <consortium name="The Broad Institute Genome Sequencing Center for Infectious Disease"/>
            <person name="Wu L."/>
            <person name="Ma J."/>
        </authorList>
    </citation>
    <scope>NUCLEOTIDE SEQUENCE [LARGE SCALE GENOMIC DNA]</scope>
    <source>
        <strain evidence="2">CCM 7756</strain>
    </source>
</reference>
<proteinExistence type="predicted"/>
<organism evidence="1 2">
    <name type="scientific">Salinicoccus sesuvii</name>
    <dbReference type="NCBI Taxonomy" id="868281"/>
    <lineage>
        <taxon>Bacteria</taxon>
        <taxon>Bacillati</taxon>
        <taxon>Bacillota</taxon>
        <taxon>Bacilli</taxon>
        <taxon>Bacillales</taxon>
        <taxon>Staphylococcaceae</taxon>
        <taxon>Salinicoccus</taxon>
    </lineage>
</organism>
<gene>
    <name evidence="1" type="ORF">ACFOEO_06025</name>
</gene>
<evidence type="ECO:0000313" key="2">
    <source>
        <dbReference type="Proteomes" id="UP001595637"/>
    </source>
</evidence>
<protein>
    <recommendedName>
        <fullName evidence="3">Phage protein</fullName>
    </recommendedName>
</protein>